<dbReference type="Proteomes" id="UP001164819">
    <property type="component" value="Chromosome"/>
</dbReference>
<evidence type="ECO:0000313" key="1">
    <source>
        <dbReference type="EMBL" id="WAV91983.1"/>
    </source>
</evidence>
<accession>A0A9E9LD73</accession>
<proteinExistence type="predicted"/>
<dbReference type="RefSeq" id="WP_269316286.1">
    <property type="nucleotide sequence ID" value="NZ_CP098251.1"/>
</dbReference>
<gene>
    <name evidence="1" type="ORF">NB646_04500</name>
</gene>
<dbReference type="AlphaFoldDB" id="A0A9E9LD73"/>
<reference evidence="1" key="1">
    <citation type="journal article" date="2022" name="Front. Microbiol.">
        <title>New perspectives on an old grouping: The genomic and phenotypic variability of Oxalobacter formigenes and the implications for calcium oxalate stone prevention.</title>
        <authorList>
            <person name="Chmiel J.A."/>
            <person name="Carr C."/>
            <person name="Stuivenberg G.A."/>
            <person name="Venema R."/>
            <person name="Chanyi R.M."/>
            <person name="Al K.F."/>
            <person name="Giguere D."/>
            <person name="Say H."/>
            <person name="Akouris P.P."/>
            <person name="Dominguez Romero S.A."/>
            <person name="Kwong A."/>
            <person name="Tai V."/>
            <person name="Koval S.F."/>
            <person name="Razvi H."/>
            <person name="Bjazevic J."/>
            <person name="Burton J.P."/>
        </authorList>
    </citation>
    <scope>NUCLEOTIDE SEQUENCE</scope>
    <source>
        <strain evidence="1">OxK</strain>
    </source>
</reference>
<name>A0A9E9LD73_9BURK</name>
<dbReference type="EMBL" id="CP098251">
    <property type="protein sequence ID" value="WAV91983.1"/>
    <property type="molecule type" value="Genomic_DNA"/>
</dbReference>
<sequence>MMNDTARNRILRRAVLLASVPACMAAVLLYRAPIREFVSAVMSTETEQISGRIDRFSAAGTDRMFRRSASKRPVARVE</sequence>
<protein>
    <submittedName>
        <fullName evidence="1">Uncharacterized protein</fullName>
    </submittedName>
</protein>
<organism evidence="1">
    <name type="scientific">Oxalobacter aliiformigenes</name>
    <dbReference type="NCBI Taxonomy" id="2946593"/>
    <lineage>
        <taxon>Bacteria</taxon>
        <taxon>Pseudomonadati</taxon>
        <taxon>Pseudomonadota</taxon>
        <taxon>Betaproteobacteria</taxon>
        <taxon>Burkholderiales</taxon>
        <taxon>Oxalobacteraceae</taxon>
        <taxon>Oxalobacter</taxon>
    </lineage>
</organism>